<sequence length="62" mass="6948">MATPTRSTRSSRCISLIIPKNFLAPTINSENCFMDCMRDFTTREVKPENEALAQKAGLMGPR</sequence>
<reference evidence="1" key="2">
    <citation type="submission" date="2025-09" db="UniProtKB">
        <authorList>
            <consortium name="Ensembl"/>
        </authorList>
    </citation>
    <scope>IDENTIFICATION</scope>
</reference>
<dbReference type="Ensembl" id="ENSOTST00005002230.2">
    <property type="protein sequence ID" value="ENSOTSP00005001988.1"/>
    <property type="gene ID" value="ENSOTSG00005001156.2"/>
</dbReference>
<name>A0A8C8C274_ONCTS</name>
<proteinExistence type="predicted"/>
<reference evidence="1" key="1">
    <citation type="submission" date="2025-08" db="UniProtKB">
        <authorList>
            <consortium name="Ensembl"/>
        </authorList>
    </citation>
    <scope>IDENTIFICATION</scope>
</reference>
<evidence type="ECO:0000313" key="1">
    <source>
        <dbReference type="Ensembl" id="ENSOTSP00005001988.1"/>
    </source>
</evidence>
<dbReference type="AlphaFoldDB" id="A0A8C8C274"/>
<organism evidence="1 2">
    <name type="scientific">Oncorhynchus tshawytscha</name>
    <name type="common">Chinook salmon</name>
    <name type="synonym">Salmo tshawytscha</name>
    <dbReference type="NCBI Taxonomy" id="74940"/>
    <lineage>
        <taxon>Eukaryota</taxon>
        <taxon>Metazoa</taxon>
        <taxon>Chordata</taxon>
        <taxon>Craniata</taxon>
        <taxon>Vertebrata</taxon>
        <taxon>Euteleostomi</taxon>
        <taxon>Actinopterygii</taxon>
        <taxon>Neopterygii</taxon>
        <taxon>Teleostei</taxon>
        <taxon>Protacanthopterygii</taxon>
        <taxon>Salmoniformes</taxon>
        <taxon>Salmonidae</taxon>
        <taxon>Salmoninae</taxon>
        <taxon>Oncorhynchus</taxon>
    </lineage>
</organism>
<protein>
    <submittedName>
        <fullName evidence="1">Uncharacterized protein</fullName>
    </submittedName>
</protein>
<evidence type="ECO:0000313" key="2">
    <source>
        <dbReference type="Proteomes" id="UP000694402"/>
    </source>
</evidence>
<keyword evidence="2" id="KW-1185">Reference proteome</keyword>
<dbReference type="Proteomes" id="UP000694402">
    <property type="component" value="Unassembled WGS sequence"/>
</dbReference>
<accession>A0A8C8C274</accession>
<dbReference type="GeneTree" id="ENSGT01000000222075"/>